<dbReference type="AlphaFoldDB" id="A0A2G2VWD6"/>
<evidence type="ECO:0000313" key="1">
    <source>
        <dbReference type="EMBL" id="PHT37253.1"/>
    </source>
</evidence>
<dbReference type="SUPFAM" id="SSF52058">
    <property type="entry name" value="L domain-like"/>
    <property type="match status" value="2"/>
</dbReference>
<sequence>MVWNARHGQGTGSDRDSNILLFRLSTDMFSLRSTYSRHNDTGLQSKLLLENILMDFCCYENKFPFKRGSAHYRELITYWILEGFLGPFDCFENAYEKGHRAIMALAHHGFIENQQAGYVRKNVKMLDLSSCCCCRIEETVRLGLANVFEGDLGRIAHADGVVRTLGKAEKGKKSTLLIDRNFLNLEVPFDLFQSMREIEALAIFNPTSKPEPLSLDMQNLRLLVLRGCNFLGGIENLLDLRSTVSDKTSFQKLSVLEISGPSPSLTIPDNLFEYMPQIRSLNLSSLQVASLPSSLYQLTELVRLILRDCSSLKEIRSIKSMTKLQVLDLSGSTSLGKFFDKNFAINKELQMLNLSKTKIKWFPLINGLGKLTYLLLRDCKSLSRLHMISSVSSLRILDLSGATNFVEFHDQSLGKLGSLEETNVSQTQIEKLPLDICNIGCLSLRGCSKFKDFPHLKNPDRLQFLDLSATNLISVPSISNLSNLRELFLSCYRSLKCTNLKIFPSLDSLTNLEELNLSGLKCQGEVDVDFLKNMVTHFPSLSNLKKLKHLSLRGCQHLPNLEGVTTLQVLDLSGSPIVDLPSFENFHNLRSLLLRDCSNIKDFKDLEISEVLKGDTFFRTKKLCQCKEEGGECQCRKLQRSLEIRGFSEGLAAQAEFLFLIDNLFIQNLSSLGAESTRKMKFCWIEGCSAMESILSGEKVADNQGNSKEIVEVTTGVEHMLEILRVSHAVCLKNICSGNLQGHGLRFLKCLYLEHCPELANCSSSYCLDNLQILQIKFYDKFRTLFEDEQPQPSLPKLHRLCLWALPNLESIAYIAESLQPLIVGDCPKLESVNFSTFHSKKLEILQISSCDNLREIVAASDWALPGKMLIRGCPSYIL</sequence>
<evidence type="ECO:0008006" key="3">
    <source>
        <dbReference type="Google" id="ProtNLM"/>
    </source>
</evidence>
<comment type="caution">
    <text evidence="1">The sequence shown here is derived from an EMBL/GenBank/DDBJ whole genome shotgun (WGS) entry which is preliminary data.</text>
</comment>
<dbReference type="OrthoDB" id="1293184at2759"/>
<keyword evidence="2" id="KW-1185">Reference proteome</keyword>
<dbReference type="PANTHER" id="PTHR47186:SF20">
    <property type="entry name" value="DISEASE RESISTANCE PROTEIN RPS5-LIKE"/>
    <property type="match status" value="1"/>
</dbReference>
<organism evidence="1 2">
    <name type="scientific">Capsicum baccatum</name>
    <name type="common">Peruvian pepper</name>
    <dbReference type="NCBI Taxonomy" id="33114"/>
    <lineage>
        <taxon>Eukaryota</taxon>
        <taxon>Viridiplantae</taxon>
        <taxon>Streptophyta</taxon>
        <taxon>Embryophyta</taxon>
        <taxon>Tracheophyta</taxon>
        <taxon>Spermatophyta</taxon>
        <taxon>Magnoliopsida</taxon>
        <taxon>eudicotyledons</taxon>
        <taxon>Gunneridae</taxon>
        <taxon>Pentapetalae</taxon>
        <taxon>asterids</taxon>
        <taxon>lamiids</taxon>
        <taxon>Solanales</taxon>
        <taxon>Solanaceae</taxon>
        <taxon>Solanoideae</taxon>
        <taxon>Capsiceae</taxon>
        <taxon>Capsicum</taxon>
    </lineage>
</organism>
<proteinExistence type="predicted"/>
<dbReference type="PANTHER" id="PTHR47186">
    <property type="entry name" value="LEUCINE-RICH REPEAT-CONTAINING PROTEIN 57"/>
    <property type="match status" value="1"/>
</dbReference>
<dbReference type="Gene3D" id="3.80.10.10">
    <property type="entry name" value="Ribonuclease Inhibitor"/>
    <property type="match status" value="4"/>
</dbReference>
<name>A0A2G2VWD6_CAPBA</name>
<reference evidence="1 2" key="1">
    <citation type="journal article" date="2017" name="Genome Biol.">
        <title>New reference genome sequences of hot pepper reveal the massive evolution of plant disease-resistance genes by retroduplication.</title>
        <authorList>
            <person name="Kim S."/>
            <person name="Park J."/>
            <person name="Yeom S.I."/>
            <person name="Kim Y.M."/>
            <person name="Seo E."/>
            <person name="Kim K.T."/>
            <person name="Kim M.S."/>
            <person name="Lee J.M."/>
            <person name="Cheong K."/>
            <person name="Shin H.S."/>
            <person name="Kim S.B."/>
            <person name="Han K."/>
            <person name="Lee J."/>
            <person name="Park M."/>
            <person name="Lee H.A."/>
            <person name="Lee H.Y."/>
            <person name="Lee Y."/>
            <person name="Oh S."/>
            <person name="Lee J.H."/>
            <person name="Choi E."/>
            <person name="Choi E."/>
            <person name="Lee S.E."/>
            <person name="Jeon J."/>
            <person name="Kim H."/>
            <person name="Choi G."/>
            <person name="Song H."/>
            <person name="Lee J."/>
            <person name="Lee S.C."/>
            <person name="Kwon J.K."/>
            <person name="Lee H.Y."/>
            <person name="Koo N."/>
            <person name="Hong Y."/>
            <person name="Kim R.W."/>
            <person name="Kang W.H."/>
            <person name="Huh J.H."/>
            <person name="Kang B.C."/>
            <person name="Yang T.J."/>
            <person name="Lee Y.H."/>
            <person name="Bennetzen J.L."/>
            <person name="Choi D."/>
        </authorList>
    </citation>
    <scope>NUCLEOTIDE SEQUENCE [LARGE SCALE GENOMIC DNA]</scope>
    <source>
        <strain evidence="2">cv. PBC81</strain>
    </source>
</reference>
<dbReference type="Proteomes" id="UP000224567">
    <property type="component" value="Unassembled WGS sequence"/>
</dbReference>
<dbReference type="EMBL" id="MLFT02000010">
    <property type="protein sequence ID" value="PHT37253.1"/>
    <property type="molecule type" value="Genomic_DNA"/>
</dbReference>
<dbReference type="InterPro" id="IPR032675">
    <property type="entry name" value="LRR_dom_sf"/>
</dbReference>
<reference evidence="2" key="2">
    <citation type="journal article" date="2017" name="J. Anim. Genet.">
        <title>Multiple reference genome sequences of hot pepper reveal the massive evolution of plant disease resistance genes by retroduplication.</title>
        <authorList>
            <person name="Kim S."/>
            <person name="Park J."/>
            <person name="Yeom S.-I."/>
            <person name="Kim Y.-M."/>
            <person name="Seo E."/>
            <person name="Kim K.-T."/>
            <person name="Kim M.-S."/>
            <person name="Lee J.M."/>
            <person name="Cheong K."/>
            <person name="Shin H.-S."/>
            <person name="Kim S.-B."/>
            <person name="Han K."/>
            <person name="Lee J."/>
            <person name="Park M."/>
            <person name="Lee H.-A."/>
            <person name="Lee H.-Y."/>
            <person name="Lee Y."/>
            <person name="Oh S."/>
            <person name="Lee J.H."/>
            <person name="Choi E."/>
            <person name="Choi E."/>
            <person name="Lee S.E."/>
            <person name="Jeon J."/>
            <person name="Kim H."/>
            <person name="Choi G."/>
            <person name="Song H."/>
            <person name="Lee J."/>
            <person name="Lee S.-C."/>
            <person name="Kwon J.-K."/>
            <person name="Lee H.-Y."/>
            <person name="Koo N."/>
            <person name="Hong Y."/>
            <person name="Kim R.W."/>
            <person name="Kang W.-H."/>
            <person name="Huh J.H."/>
            <person name="Kang B.-C."/>
            <person name="Yang T.-J."/>
            <person name="Lee Y.-H."/>
            <person name="Bennetzen J.L."/>
            <person name="Choi D."/>
        </authorList>
    </citation>
    <scope>NUCLEOTIDE SEQUENCE [LARGE SCALE GENOMIC DNA]</scope>
    <source>
        <strain evidence="2">cv. PBC81</strain>
    </source>
</reference>
<evidence type="ECO:0000313" key="2">
    <source>
        <dbReference type="Proteomes" id="UP000224567"/>
    </source>
</evidence>
<protein>
    <recommendedName>
        <fullName evidence="3">NB-ARC domain-containing protein</fullName>
    </recommendedName>
</protein>
<gene>
    <name evidence="1" type="ORF">CQW23_24953</name>
</gene>
<accession>A0A2G2VWD6</accession>